<keyword evidence="9" id="KW-1185">Reference proteome</keyword>
<protein>
    <submittedName>
        <fullName evidence="8">MFS transporter</fullName>
    </submittedName>
</protein>
<dbReference type="GO" id="GO:0005886">
    <property type="term" value="C:plasma membrane"/>
    <property type="evidence" value="ECO:0007669"/>
    <property type="project" value="UniProtKB-SubCell"/>
</dbReference>
<evidence type="ECO:0000259" key="7">
    <source>
        <dbReference type="PROSITE" id="PS50850"/>
    </source>
</evidence>
<dbReference type="Gene3D" id="1.20.1250.20">
    <property type="entry name" value="MFS general substrate transporter like domains"/>
    <property type="match status" value="1"/>
</dbReference>
<dbReference type="SUPFAM" id="SSF103473">
    <property type="entry name" value="MFS general substrate transporter"/>
    <property type="match status" value="1"/>
</dbReference>
<feature type="transmembrane region" description="Helical" evidence="6">
    <location>
        <begin position="103"/>
        <end position="121"/>
    </location>
</feature>
<dbReference type="GO" id="GO:0046943">
    <property type="term" value="F:carboxylic acid transmembrane transporter activity"/>
    <property type="evidence" value="ECO:0007669"/>
    <property type="project" value="TreeGrafter"/>
</dbReference>
<sequence>MEEDVSKNTIGVADPEKEREIVARLERVPFKGMMVVYVLTLGMAVLFDFANDMSLSYVAPTLQENLGFTVDNIAFLVSTTLFGTVVGAWLGGRIADRVGRMRVLRWSLFIGSAGTMSFALIDGVAVFVVLRFLSGVALGALYIVAITYLIEISPRAQRNARTAFVGFFGTASVVVISAFARVVVPLGDYGWRLVFIFGGVGLLFLLPMKLMPESPLWLVSRGRNADAEAAMQALERGHDLPEYTPERLDQAASPTPAGAASAARTDEADEVRPGKYVDLFRGRLVVPTSLLMALWTLYIFVAVSFNVWLPTMLSLRGFSTEQLLTISFLGTIGQPVGALSMIVITRFIRRWIAMCVVSAIGILAAFVFATTSVTVVLSIAAFMMMFTFGAFVPLANLTTAEEYPAALRASGAGFTYGFGRLVNVAGPFLISTILAAVGAAAVSWLLAAIWAAVAVIALAIRFRPGPRIYIADAEEDQVRTGVPEPKGATV</sequence>
<evidence type="ECO:0000256" key="3">
    <source>
        <dbReference type="ARBA" id="ARBA00022989"/>
    </source>
</evidence>
<feature type="compositionally biased region" description="Low complexity" evidence="5">
    <location>
        <begin position="251"/>
        <end position="263"/>
    </location>
</feature>
<dbReference type="CDD" id="cd17316">
    <property type="entry name" value="MFS_SV2_like"/>
    <property type="match status" value="1"/>
</dbReference>
<evidence type="ECO:0000313" key="9">
    <source>
        <dbReference type="Proteomes" id="UP000475545"/>
    </source>
</evidence>
<feature type="transmembrane region" description="Helical" evidence="6">
    <location>
        <begin position="351"/>
        <end position="369"/>
    </location>
</feature>
<proteinExistence type="predicted"/>
<organism evidence="8 9">
    <name type="scientific">Gordonia mangrovi</name>
    <dbReference type="NCBI Taxonomy" id="2665643"/>
    <lineage>
        <taxon>Bacteria</taxon>
        <taxon>Bacillati</taxon>
        <taxon>Actinomycetota</taxon>
        <taxon>Actinomycetes</taxon>
        <taxon>Mycobacteriales</taxon>
        <taxon>Gordoniaceae</taxon>
        <taxon>Gordonia</taxon>
    </lineage>
</organism>
<keyword evidence="4 6" id="KW-0472">Membrane</keyword>
<dbReference type="PROSITE" id="PS50850">
    <property type="entry name" value="MFS"/>
    <property type="match status" value="1"/>
</dbReference>
<feature type="transmembrane region" description="Helical" evidence="6">
    <location>
        <begin position="189"/>
        <end position="206"/>
    </location>
</feature>
<dbReference type="InterPro" id="IPR036259">
    <property type="entry name" value="MFS_trans_sf"/>
</dbReference>
<evidence type="ECO:0000256" key="4">
    <source>
        <dbReference type="ARBA" id="ARBA00023136"/>
    </source>
</evidence>
<comment type="caution">
    <text evidence="8">The sequence shown here is derived from an EMBL/GenBank/DDBJ whole genome shotgun (WGS) entry which is preliminary data.</text>
</comment>
<feature type="transmembrane region" description="Helical" evidence="6">
    <location>
        <begin position="323"/>
        <end position="344"/>
    </location>
</feature>
<feature type="region of interest" description="Disordered" evidence="5">
    <location>
        <begin position="248"/>
        <end position="267"/>
    </location>
</feature>
<keyword evidence="2 6" id="KW-0812">Transmembrane</keyword>
<evidence type="ECO:0000256" key="1">
    <source>
        <dbReference type="ARBA" id="ARBA00004651"/>
    </source>
</evidence>
<evidence type="ECO:0000256" key="6">
    <source>
        <dbReference type="SAM" id="Phobius"/>
    </source>
</evidence>
<feature type="transmembrane region" description="Helical" evidence="6">
    <location>
        <begin position="375"/>
        <end position="397"/>
    </location>
</feature>
<dbReference type="InterPro" id="IPR020846">
    <property type="entry name" value="MFS_dom"/>
</dbReference>
<dbReference type="PANTHER" id="PTHR23508">
    <property type="entry name" value="CARBOXYLIC ACID TRANSPORTER PROTEIN HOMOLOG"/>
    <property type="match status" value="1"/>
</dbReference>
<dbReference type="Pfam" id="PF07690">
    <property type="entry name" value="MFS_1"/>
    <property type="match status" value="1"/>
</dbReference>
<keyword evidence="3 6" id="KW-1133">Transmembrane helix</keyword>
<feature type="transmembrane region" description="Helical" evidence="6">
    <location>
        <begin position="284"/>
        <end position="303"/>
    </location>
</feature>
<dbReference type="InterPro" id="IPR005829">
    <property type="entry name" value="Sugar_transporter_CS"/>
</dbReference>
<feature type="transmembrane region" description="Helical" evidence="6">
    <location>
        <begin position="418"/>
        <end position="436"/>
    </location>
</feature>
<gene>
    <name evidence="8" type="ORF">GIY30_18945</name>
</gene>
<name>A0A6L7GU38_9ACTN</name>
<comment type="subcellular location">
    <subcellularLocation>
        <location evidence="1">Cell membrane</location>
        <topology evidence="1">Multi-pass membrane protein</topology>
    </subcellularLocation>
</comment>
<dbReference type="PANTHER" id="PTHR23508:SF10">
    <property type="entry name" value="CARBOXYLIC ACID TRANSPORTER PROTEIN HOMOLOG"/>
    <property type="match status" value="1"/>
</dbReference>
<feature type="transmembrane region" description="Helical" evidence="6">
    <location>
        <begin position="73"/>
        <end position="91"/>
    </location>
</feature>
<evidence type="ECO:0000256" key="2">
    <source>
        <dbReference type="ARBA" id="ARBA00022692"/>
    </source>
</evidence>
<reference evidence="8 9" key="1">
    <citation type="submission" date="2019-11" db="EMBL/GenBank/DDBJ databases">
        <title>Gordonia sp. nov., a novel actinobacterium isolated from mangrove soil in Hainan.</title>
        <authorList>
            <person name="Huang X."/>
            <person name="Xie Y."/>
            <person name="Chu X."/>
            <person name="Xiao K."/>
        </authorList>
    </citation>
    <scope>NUCLEOTIDE SEQUENCE [LARGE SCALE GENOMIC DNA]</scope>
    <source>
        <strain evidence="8 9">HNM0687</strain>
    </source>
</reference>
<feature type="transmembrane region" description="Helical" evidence="6">
    <location>
        <begin position="162"/>
        <end position="183"/>
    </location>
</feature>
<evidence type="ECO:0000256" key="5">
    <source>
        <dbReference type="SAM" id="MobiDB-lite"/>
    </source>
</evidence>
<dbReference type="PROSITE" id="PS00217">
    <property type="entry name" value="SUGAR_TRANSPORT_2"/>
    <property type="match status" value="1"/>
</dbReference>
<accession>A0A6L7GU38</accession>
<dbReference type="EMBL" id="WMBR01000005">
    <property type="protein sequence ID" value="MXP23420.1"/>
    <property type="molecule type" value="Genomic_DNA"/>
</dbReference>
<dbReference type="InterPro" id="IPR011701">
    <property type="entry name" value="MFS"/>
</dbReference>
<dbReference type="AlphaFoldDB" id="A0A6L7GU38"/>
<feature type="transmembrane region" description="Helical" evidence="6">
    <location>
        <begin position="127"/>
        <end position="150"/>
    </location>
</feature>
<feature type="transmembrane region" description="Helical" evidence="6">
    <location>
        <begin position="34"/>
        <end position="53"/>
    </location>
</feature>
<feature type="domain" description="Major facilitator superfamily (MFS) profile" evidence="7">
    <location>
        <begin position="37"/>
        <end position="469"/>
    </location>
</feature>
<dbReference type="Proteomes" id="UP000475545">
    <property type="component" value="Unassembled WGS sequence"/>
</dbReference>
<feature type="transmembrane region" description="Helical" evidence="6">
    <location>
        <begin position="442"/>
        <end position="460"/>
    </location>
</feature>
<evidence type="ECO:0000313" key="8">
    <source>
        <dbReference type="EMBL" id="MXP23420.1"/>
    </source>
</evidence>